<comment type="caution">
    <text evidence="2">The sequence shown here is derived from an EMBL/GenBank/DDBJ whole genome shotgun (WGS) entry which is preliminary data.</text>
</comment>
<evidence type="ECO:0000313" key="2">
    <source>
        <dbReference type="EMBL" id="KKU87489.1"/>
    </source>
</evidence>
<reference evidence="2 3" key="1">
    <citation type="journal article" date="2015" name="Nature">
        <title>rRNA introns, odd ribosomes, and small enigmatic genomes across a large radiation of phyla.</title>
        <authorList>
            <person name="Brown C.T."/>
            <person name="Hug L.A."/>
            <person name="Thomas B.C."/>
            <person name="Sharon I."/>
            <person name="Castelle C.J."/>
            <person name="Singh A."/>
            <person name="Wilkins M.J."/>
            <person name="Williams K.H."/>
            <person name="Banfield J.F."/>
        </authorList>
    </citation>
    <scope>NUCLEOTIDE SEQUENCE [LARGE SCALE GENOMIC DNA]</scope>
</reference>
<evidence type="ECO:0000313" key="3">
    <source>
        <dbReference type="Proteomes" id="UP000034739"/>
    </source>
</evidence>
<feature type="domain" description="Methyltransferase type 11" evidence="1">
    <location>
        <begin position="53"/>
        <end position="140"/>
    </location>
</feature>
<dbReference type="CDD" id="cd02440">
    <property type="entry name" value="AdoMet_MTases"/>
    <property type="match status" value="1"/>
</dbReference>
<dbReference type="GO" id="GO:0008757">
    <property type="term" value="F:S-adenosylmethionine-dependent methyltransferase activity"/>
    <property type="evidence" value="ECO:0007669"/>
    <property type="project" value="InterPro"/>
</dbReference>
<dbReference type="Gene3D" id="3.40.50.150">
    <property type="entry name" value="Vaccinia Virus protein VP39"/>
    <property type="match status" value="1"/>
</dbReference>
<dbReference type="InterPro" id="IPR013216">
    <property type="entry name" value="Methyltransf_11"/>
</dbReference>
<protein>
    <recommendedName>
        <fullName evidence="1">Methyltransferase type 11 domain-containing protein</fullName>
    </recommendedName>
</protein>
<sequence length="235" mass="27170">MKKNNSNSWNTFFSRQESERDSRLGVKSTEYIISKYYQLYQSAFSHEKRLSFLELGAGRGEITQEILKRRPHFLNRYVVTELTASGVKALKHLSIPVKRMDAQRLTFKNSSFDAVVAFDVMHHVPDPRKMGNEMARVAKKHIFLIEANGLSLARKILEQTKWYKTMGENSYFPWQYLSFFPKNVFSKLTIRPFLFVPPNIPDSLGAIIPLVSETLERIPIVNWQCSGVVIHGVKK</sequence>
<dbReference type="Proteomes" id="UP000034739">
    <property type="component" value="Unassembled WGS sequence"/>
</dbReference>
<dbReference type="Pfam" id="PF08241">
    <property type="entry name" value="Methyltransf_11"/>
    <property type="match status" value="1"/>
</dbReference>
<name>A0A0G1U0A9_9BACT</name>
<proteinExistence type="predicted"/>
<evidence type="ECO:0000259" key="1">
    <source>
        <dbReference type="Pfam" id="PF08241"/>
    </source>
</evidence>
<accession>A0A0G1U0A9</accession>
<dbReference type="AlphaFoldDB" id="A0A0G1U0A9"/>
<dbReference type="InterPro" id="IPR029063">
    <property type="entry name" value="SAM-dependent_MTases_sf"/>
</dbReference>
<dbReference type="SUPFAM" id="SSF53335">
    <property type="entry name" value="S-adenosyl-L-methionine-dependent methyltransferases"/>
    <property type="match status" value="1"/>
</dbReference>
<organism evidence="2 3">
    <name type="scientific">Candidatus Gottesmanbacteria bacterium GW2011_GWA2_47_9</name>
    <dbReference type="NCBI Taxonomy" id="1618445"/>
    <lineage>
        <taxon>Bacteria</taxon>
        <taxon>Candidatus Gottesmaniibacteriota</taxon>
    </lineage>
</organism>
<gene>
    <name evidence="2" type="ORF">UY16_C0026G0006</name>
</gene>
<dbReference type="EMBL" id="LCOY01000026">
    <property type="protein sequence ID" value="KKU87489.1"/>
    <property type="molecule type" value="Genomic_DNA"/>
</dbReference>